<evidence type="ECO:0000313" key="3">
    <source>
        <dbReference type="Proteomes" id="UP001227230"/>
    </source>
</evidence>
<name>A0ABY9DHG0_VITVI</name>
<protein>
    <submittedName>
        <fullName evidence="2">Uncharacterized protein</fullName>
    </submittedName>
</protein>
<reference evidence="2 3" key="1">
    <citation type="journal article" date="2023" name="Hortic Res">
        <title>The complete reference genome for grapevine (Vitis vinifera L.) genetics and breeding.</title>
        <authorList>
            <person name="Shi X."/>
            <person name="Cao S."/>
            <person name="Wang X."/>
            <person name="Huang S."/>
            <person name="Wang Y."/>
            <person name="Liu Z."/>
            <person name="Liu W."/>
            <person name="Leng X."/>
            <person name="Peng Y."/>
            <person name="Wang N."/>
            <person name="Wang Y."/>
            <person name="Ma Z."/>
            <person name="Xu X."/>
            <person name="Zhang F."/>
            <person name="Xue H."/>
            <person name="Zhong H."/>
            <person name="Wang Y."/>
            <person name="Zhang K."/>
            <person name="Velt A."/>
            <person name="Avia K."/>
            <person name="Holtgrawe D."/>
            <person name="Grimplet J."/>
            <person name="Matus J.T."/>
            <person name="Ware D."/>
            <person name="Wu X."/>
            <person name="Wang H."/>
            <person name="Liu C."/>
            <person name="Fang Y."/>
            <person name="Rustenholz C."/>
            <person name="Cheng Z."/>
            <person name="Xiao H."/>
            <person name="Zhou Y."/>
        </authorList>
    </citation>
    <scope>NUCLEOTIDE SEQUENCE [LARGE SCALE GENOMIC DNA]</scope>
    <source>
        <strain evidence="3">cv. Pinot noir / PN40024</strain>
        <tissue evidence="2">Leaf</tissue>
    </source>
</reference>
<feature type="compositionally biased region" description="Basic and acidic residues" evidence="1">
    <location>
        <begin position="166"/>
        <end position="175"/>
    </location>
</feature>
<evidence type="ECO:0000256" key="1">
    <source>
        <dbReference type="SAM" id="MobiDB-lite"/>
    </source>
</evidence>
<dbReference type="Proteomes" id="UP001227230">
    <property type="component" value="Chromosome 16"/>
</dbReference>
<organism evidence="2 3">
    <name type="scientific">Vitis vinifera</name>
    <name type="common">Grape</name>
    <dbReference type="NCBI Taxonomy" id="29760"/>
    <lineage>
        <taxon>Eukaryota</taxon>
        <taxon>Viridiplantae</taxon>
        <taxon>Streptophyta</taxon>
        <taxon>Embryophyta</taxon>
        <taxon>Tracheophyta</taxon>
        <taxon>Spermatophyta</taxon>
        <taxon>Magnoliopsida</taxon>
        <taxon>eudicotyledons</taxon>
        <taxon>Gunneridae</taxon>
        <taxon>Pentapetalae</taxon>
        <taxon>rosids</taxon>
        <taxon>Vitales</taxon>
        <taxon>Vitaceae</taxon>
        <taxon>Viteae</taxon>
        <taxon>Vitis</taxon>
    </lineage>
</organism>
<evidence type="ECO:0000313" key="2">
    <source>
        <dbReference type="EMBL" id="WKA06441.1"/>
    </source>
</evidence>
<feature type="region of interest" description="Disordered" evidence="1">
    <location>
        <begin position="132"/>
        <end position="175"/>
    </location>
</feature>
<feature type="compositionally biased region" description="Basic and acidic residues" evidence="1">
    <location>
        <begin position="78"/>
        <end position="88"/>
    </location>
</feature>
<gene>
    <name evidence="2" type="ORF">VitviT2T_024338</name>
</gene>
<dbReference type="EMBL" id="CP126663">
    <property type="protein sequence ID" value="WKA06441.1"/>
    <property type="molecule type" value="Genomic_DNA"/>
</dbReference>
<sequence length="175" mass="19655">MSCRMYLALKISDSSGDLVFSIVRVIFFIVGGNGSGKSRVSDEPSCPGKHHQRIRTCLFGEVESSSSPIRQQAPNVKYPEKVERRPDPDVRYLEKAKRRPDRIAAARYPEKVGCQLDRIVAVRHPDKVERWPDRIPDVRHSGGMSENSRPGGMSYATRCKGASACPREKEPRGNF</sequence>
<feature type="region of interest" description="Disordered" evidence="1">
    <location>
        <begin position="69"/>
        <end position="88"/>
    </location>
</feature>
<accession>A0ABY9DHG0</accession>
<proteinExistence type="predicted"/>
<keyword evidence="3" id="KW-1185">Reference proteome</keyword>